<keyword evidence="3" id="KW-0732">Signal</keyword>
<evidence type="ECO:0000256" key="1">
    <source>
        <dbReference type="ARBA" id="ARBA00009023"/>
    </source>
</evidence>
<protein>
    <submittedName>
        <fullName evidence="4">C4-dicarboxylate-binding periplasmic protein DctP</fullName>
    </submittedName>
</protein>
<evidence type="ECO:0000313" key="4">
    <source>
        <dbReference type="EMBL" id="AFV12579.1"/>
    </source>
</evidence>
<dbReference type="PANTHER" id="PTHR33376">
    <property type="match status" value="1"/>
</dbReference>
<dbReference type="InterPro" id="IPR018389">
    <property type="entry name" value="DctP_fam"/>
</dbReference>
<gene>
    <name evidence="4" type="primary">dctP</name>
    <name evidence="4" type="ordered locus">Tph_c23920</name>
</gene>
<organism evidence="4 5">
    <name type="scientific">Thermacetogenium phaeum (strain ATCC BAA-254 / DSM 26808 / PB)</name>
    <dbReference type="NCBI Taxonomy" id="1089553"/>
    <lineage>
        <taxon>Bacteria</taxon>
        <taxon>Bacillati</taxon>
        <taxon>Bacillota</taxon>
        <taxon>Clostridia</taxon>
        <taxon>Thermoanaerobacterales</taxon>
        <taxon>Thermoanaerobacteraceae</taxon>
        <taxon>Thermacetogenium</taxon>
    </lineage>
</organism>
<dbReference type="PROSITE" id="PS51257">
    <property type="entry name" value="PROKAR_LIPOPROTEIN"/>
    <property type="match status" value="1"/>
</dbReference>
<dbReference type="eggNOG" id="COG1638">
    <property type="taxonomic scope" value="Bacteria"/>
</dbReference>
<sequence length="347" mass="38487">MPKKVFTWFVFPVLLIFAVVVFLGGCSQGQNESKGGTNDGGKKVVMRVATPTTNDPQTHEMELFKEVVEKKSNGRIEVQLYPSCQLGSNAQMLQGLQAGTIHGLLEPTAFLGGFCDVLTVVDLPYFFPDVWTATEMLNGPAGDDLRSYLEERGLVAASFYSYGDRVLLLKFPVDSMDSFKGKKVRIMGAKVLIDEINSWGGTGVPMDVPELYTALQQGAIDGLESAPQFFWMGKYYEVAKYIFYEPKGAEVTIFMMNKKWLEGLPSDLREIILESAKEIQPNAEKFARELQQKALDDMKAAGVQVIEASPQLRAQLEEASKVVHETFLKDNPDAKPIYESLKKAIGS</sequence>
<dbReference type="InterPro" id="IPR004682">
    <property type="entry name" value="TRAP_DctP"/>
</dbReference>
<dbReference type="NCBIfam" id="NF037995">
    <property type="entry name" value="TRAP_S1"/>
    <property type="match status" value="1"/>
</dbReference>
<evidence type="ECO:0000256" key="3">
    <source>
        <dbReference type="ARBA" id="ARBA00022729"/>
    </source>
</evidence>
<dbReference type="HOGENOM" id="CLU_036176_1_3_9"/>
<dbReference type="InterPro" id="IPR038404">
    <property type="entry name" value="TRAP_DctP_sf"/>
</dbReference>
<evidence type="ECO:0000256" key="2">
    <source>
        <dbReference type="ARBA" id="ARBA00022448"/>
    </source>
</evidence>
<keyword evidence="5" id="KW-1185">Reference proteome</keyword>
<evidence type="ECO:0000313" key="5">
    <source>
        <dbReference type="Proteomes" id="UP000000467"/>
    </source>
</evidence>
<name>K4LX75_THEPS</name>
<dbReference type="AlphaFoldDB" id="K4LX75"/>
<keyword evidence="2" id="KW-0813">Transport</keyword>
<comment type="similarity">
    <text evidence="1">Belongs to the bacterial solute-binding protein 7 family.</text>
</comment>
<proteinExistence type="inferred from homology"/>
<accession>K4LX75</accession>
<dbReference type="Pfam" id="PF03480">
    <property type="entry name" value="DctP"/>
    <property type="match status" value="1"/>
</dbReference>
<reference evidence="4 5" key="1">
    <citation type="journal article" date="2012" name="BMC Genomics">
        <title>Genome-guided analysis of physiological and morphological traits of the fermentative acetate oxidizer Thermacetogenium phaeum.</title>
        <authorList>
            <person name="Oehler D."/>
            <person name="Poehlein A."/>
            <person name="Leimbach A."/>
            <person name="Muller N."/>
            <person name="Daniel R."/>
            <person name="Gottschalk G."/>
            <person name="Schink B."/>
        </authorList>
    </citation>
    <scope>NUCLEOTIDE SEQUENCE [LARGE SCALE GENOMIC DNA]</scope>
    <source>
        <strain evidence="5">ATCC BAA-254 / DSM 26808 / PB</strain>
    </source>
</reference>
<dbReference type="NCBIfam" id="TIGR00787">
    <property type="entry name" value="dctP"/>
    <property type="match status" value="1"/>
</dbReference>
<dbReference type="CDD" id="cd13603">
    <property type="entry name" value="PBP2_TRAP_Siap_TeaA_like"/>
    <property type="match status" value="1"/>
</dbReference>
<dbReference type="Proteomes" id="UP000000467">
    <property type="component" value="Chromosome"/>
</dbReference>
<dbReference type="EMBL" id="CP003732">
    <property type="protein sequence ID" value="AFV12579.1"/>
    <property type="molecule type" value="Genomic_DNA"/>
</dbReference>
<dbReference type="PANTHER" id="PTHR33376:SF7">
    <property type="entry name" value="C4-DICARBOXYLATE-BINDING PROTEIN DCTB"/>
    <property type="match status" value="1"/>
</dbReference>
<dbReference type="GO" id="GO:0055085">
    <property type="term" value="P:transmembrane transport"/>
    <property type="evidence" value="ECO:0007669"/>
    <property type="project" value="InterPro"/>
</dbReference>
<dbReference type="Gene3D" id="3.40.190.170">
    <property type="entry name" value="Bacterial extracellular solute-binding protein, family 7"/>
    <property type="match status" value="1"/>
</dbReference>
<dbReference type="KEGG" id="tpz:Tph_c23920"/>
<dbReference type="PIRSF" id="PIRSF006470">
    <property type="entry name" value="DctB"/>
    <property type="match status" value="1"/>
</dbReference>
<dbReference type="GO" id="GO:0030288">
    <property type="term" value="C:outer membrane-bounded periplasmic space"/>
    <property type="evidence" value="ECO:0007669"/>
    <property type="project" value="InterPro"/>
</dbReference>
<dbReference type="RefSeq" id="WP_015051444.1">
    <property type="nucleotide sequence ID" value="NC_018870.1"/>
</dbReference>
<dbReference type="STRING" id="1089553.Tph_c23920"/>